<evidence type="ECO:0000256" key="5">
    <source>
        <dbReference type="SAM" id="SignalP"/>
    </source>
</evidence>
<dbReference type="InterPro" id="IPR011043">
    <property type="entry name" value="Gal_Oxase/kelch_b-propeller"/>
</dbReference>
<feature type="transmembrane region" description="Helical" evidence="4">
    <location>
        <begin position="444"/>
        <end position="465"/>
    </location>
</feature>
<keyword evidence="4" id="KW-1133">Transmembrane helix</keyword>
<dbReference type="PANTHER" id="PTHR46093:SF18">
    <property type="entry name" value="FIBRONECTIN TYPE-III DOMAIN-CONTAINING PROTEIN"/>
    <property type="match status" value="1"/>
</dbReference>
<dbReference type="InParanoid" id="A0A067N5H0"/>
<evidence type="ECO:0000313" key="7">
    <source>
        <dbReference type="Proteomes" id="UP000027195"/>
    </source>
</evidence>
<dbReference type="Proteomes" id="UP000027195">
    <property type="component" value="Unassembled WGS sequence"/>
</dbReference>
<feature type="region of interest" description="Disordered" evidence="3">
    <location>
        <begin position="692"/>
        <end position="729"/>
    </location>
</feature>
<feature type="compositionally biased region" description="Low complexity" evidence="3">
    <location>
        <begin position="868"/>
        <end position="877"/>
    </location>
</feature>
<dbReference type="STRING" id="930990.A0A067N5H0"/>
<dbReference type="PANTHER" id="PTHR46093">
    <property type="entry name" value="ACYL-COA-BINDING DOMAIN-CONTAINING PROTEIN 5"/>
    <property type="match status" value="1"/>
</dbReference>
<dbReference type="HOGENOM" id="CLU_007044_0_0_1"/>
<keyword evidence="4" id="KW-0472">Membrane</keyword>
<feature type="region of interest" description="Disordered" evidence="3">
    <location>
        <begin position="557"/>
        <end position="587"/>
    </location>
</feature>
<gene>
    <name evidence="6" type="ORF">BOTBODRAFT_27924</name>
</gene>
<feature type="compositionally biased region" description="Low complexity" evidence="3">
    <location>
        <begin position="698"/>
        <end position="713"/>
    </location>
</feature>
<evidence type="ECO:0000256" key="2">
    <source>
        <dbReference type="ARBA" id="ARBA00022737"/>
    </source>
</evidence>
<feature type="region of interest" description="Disordered" evidence="3">
    <location>
        <begin position="1019"/>
        <end position="1050"/>
    </location>
</feature>
<evidence type="ECO:0000313" key="6">
    <source>
        <dbReference type="EMBL" id="KDQ19342.1"/>
    </source>
</evidence>
<proteinExistence type="predicted"/>
<evidence type="ECO:0008006" key="8">
    <source>
        <dbReference type="Google" id="ProtNLM"/>
    </source>
</evidence>
<sequence length="1073" mass="112058">MRLRKKPASSFRCSAALLALIMGTTLVDAYSPQPRWGQATSVIYNTLYIHGGKVDSTNTFSYTSAPNTNDLLSLDLSSPFSVATPSWHYLSGSADVSTAQGPAVAFHSLTAYSPTGNLLFGGDGGTPMPVQTRNDSAWLLGLPSTASPQWTSEALGWASQPMRRIYHAAAFSQGCVWISGGLRDDGSNLAFSDTYAFSPSESSFTLIPSNNGPPDLVGASFVVLPTGKLLLIGGYSPSQNKLLPLSSVYILDTTTTPPYWSAASTTGQPPSPRRNFVAVLLDGGKMLVHGGADATLQNTYSDGGILDVNEGVWSPANGISEIVGPRHDHFAVGLGYQALIGFGYASNGPASANLTLYDIRTGLSVPNYTPPTSAPPTNSFTNVPGSTPTSGSSGPSGPSGPNGSGPSSSHPNWPPSNPTGGGPHGGSPGGPPGSDSSTQNKGRLVGIALGLIFGALALVLAVCLARHCLAKHRRRPRGEPEGAGRLIHRDSGLDVESMREGAPVPVTGWPTGSSHSKTPWTMLGLSVPAPKRKRFDMLADEDEREFSSFRAQGHASSSSVAEFSNLGHGNPPEHDGGHGREASGSSVKRAWGSVMGASMATLKHAGSTARRHVSGRVSPQYWEKESPFSDKAALLGTTGATYVLADGIVAPTPSRGSYHDPFVDQNAEGADIGVPQSQSRLHLGEALAEADVSVSSHGTPSSATISGSGSRSAVNTLVSSPRSLPGTSSPPHVLFSALPSSGSGPIKRSDSWWSRFRSTPLRDHDNSPNLHLPFRKSKSPDHLLAFRDPNPPPRLDSIVEGGALSTDVSPVSPAVKKNGRAHIAGDAYHAHGRSASSIQSVHTANSEMLEQMGNRMIVVQRLRTASSSQQLHLHQASGSDPASTSSEYSYSAPPPVTRMRLPSVPASLLEDNDSSEEFGTRPAARPALSIASDLTASPIEAPEMISPFADPPTPSAFSPRTPTKPVLAKYPPPVPSSSSSSPRRSPSPLPMSPRRRATGEVAARIAAYERRMSQADIPPVVPIAPAQTPSPLTAKANLPEGSGGSVPKNVWGVVHKPELFVANPDRQSSGGSP</sequence>
<dbReference type="SUPFAM" id="SSF50965">
    <property type="entry name" value="Galactose oxidase, central domain"/>
    <property type="match status" value="1"/>
</dbReference>
<keyword evidence="5" id="KW-0732">Signal</keyword>
<dbReference type="Pfam" id="PF24681">
    <property type="entry name" value="Kelch_KLHDC2_KLHL20_DRC7"/>
    <property type="match status" value="1"/>
</dbReference>
<keyword evidence="7" id="KW-1185">Reference proteome</keyword>
<name>A0A067N5H0_BOTB1</name>
<keyword evidence="4" id="KW-0812">Transmembrane</keyword>
<dbReference type="InterPro" id="IPR015915">
    <property type="entry name" value="Kelch-typ_b-propeller"/>
</dbReference>
<evidence type="ECO:0000256" key="4">
    <source>
        <dbReference type="SAM" id="Phobius"/>
    </source>
</evidence>
<dbReference type="EMBL" id="KL198019">
    <property type="protein sequence ID" value="KDQ19342.1"/>
    <property type="molecule type" value="Genomic_DNA"/>
</dbReference>
<feature type="region of interest" description="Disordered" evidence="3">
    <location>
        <begin position="368"/>
        <end position="439"/>
    </location>
</feature>
<protein>
    <recommendedName>
        <fullName evidence="8">Galactose oxidase</fullName>
    </recommendedName>
</protein>
<feature type="compositionally biased region" description="Polar residues" evidence="3">
    <location>
        <begin position="714"/>
        <end position="729"/>
    </location>
</feature>
<feature type="region of interest" description="Disordered" evidence="3">
    <location>
        <begin position="868"/>
        <end position="899"/>
    </location>
</feature>
<accession>A0A067N5H0</accession>
<dbReference type="OrthoDB" id="432528at2759"/>
<evidence type="ECO:0000256" key="3">
    <source>
        <dbReference type="SAM" id="MobiDB-lite"/>
    </source>
</evidence>
<feature type="compositionally biased region" description="Polar residues" evidence="3">
    <location>
        <begin position="510"/>
        <end position="519"/>
    </location>
</feature>
<reference evidence="7" key="1">
    <citation type="journal article" date="2014" name="Proc. Natl. Acad. Sci. U.S.A.">
        <title>Extensive sampling of basidiomycete genomes demonstrates inadequacy of the white-rot/brown-rot paradigm for wood decay fungi.</title>
        <authorList>
            <person name="Riley R."/>
            <person name="Salamov A.A."/>
            <person name="Brown D.W."/>
            <person name="Nagy L.G."/>
            <person name="Floudas D."/>
            <person name="Held B.W."/>
            <person name="Levasseur A."/>
            <person name="Lombard V."/>
            <person name="Morin E."/>
            <person name="Otillar R."/>
            <person name="Lindquist E.A."/>
            <person name="Sun H."/>
            <person name="LaButti K.M."/>
            <person name="Schmutz J."/>
            <person name="Jabbour D."/>
            <person name="Luo H."/>
            <person name="Baker S.E."/>
            <person name="Pisabarro A.G."/>
            <person name="Walton J.D."/>
            <person name="Blanchette R.A."/>
            <person name="Henrissat B."/>
            <person name="Martin F."/>
            <person name="Cullen D."/>
            <person name="Hibbett D.S."/>
            <person name="Grigoriev I.V."/>
        </authorList>
    </citation>
    <scope>NUCLEOTIDE SEQUENCE [LARGE SCALE GENOMIC DNA]</scope>
    <source>
        <strain evidence="7">FD-172 SS1</strain>
    </source>
</reference>
<organism evidence="6 7">
    <name type="scientific">Botryobasidium botryosum (strain FD-172 SS1)</name>
    <dbReference type="NCBI Taxonomy" id="930990"/>
    <lineage>
        <taxon>Eukaryota</taxon>
        <taxon>Fungi</taxon>
        <taxon>Dikarya</taxon>
        <taxon>Basidiomycota</taxon>
        <taxon>Agaricomycotina</taxon>
        <taxon>Agaricomycetes</taxon>
        <taxon>Cantharellales</taxon>
        <taxon>Botryobasidiaceae</taxon>
        <taxon>Botryobasidium</taxon>
    </lineage>
</organism>
<keyword evidence="2" id="KW-0677">Repeat</keyword>
<feature type="compositionally biased region" description="Basic and acidic residues" evidence="3">
    <location>
        <begin position="571"/>
        <end position="581"/>
    </location>
</feature>
<feature type="region of interest" description="Disordered" evidence="3">
    <location>
        <begin position="504"/>
        <end position="524"/>
    </location>
</feature>
<feature type="chain" id="PRO_5001645313" description="Galactose oxidase" evidence="5">
    <location>
        <begin position="30"/>
        <end position="1073"/>
    </location>
</feature>
<feature type="compositionally biased region" description="Polar residues" evidence="3">
    <location>
        <begin position="878"/>
        <end position="889"/>
    </location>
</feature>
<evidence type="ECO:0000256" key="1">
    <source>
        <dbReference type="ARBA" id="ARBA00022441"/>
    </source>
</evidence>
<dbReference type="Gene3D" id="2.120.10.80">
    <property type="entry name" value="Kelch-type beta propeller"/>
    <property type="match status" value="2"/>
</dbReference>
<feature type="signal peptide" evidence="5">
    <location>
        <begin position="1"/>
        <end position="29"/>
    </location>
</feature>
<feature type="region of interest" description="Disordered" evidence="3">
    <location>
        <begin position="943"/>
        <end position="1001"/>
    </location>
</feature>
<feature type="compositionally biased region" description="Gly residues" evidence="3">
    <location>
        <begin position="419"/>
        <end position="428"/>
    </location>
</feature>
<dbReference type="AlphaFoldDB" id="A0A067N5H0"/>
<feature type="compositionally biased region" description="Low complexity" evidence="3">
    <location>
        <begin position="384"/>
        <end position="411"/>
    </location>
</feature>
<keyword evidence="1" id="KW-0880">Kelch repeat</keyword>